<evidence type="ECO:0008006" key="5">
    <source>
        <dbReference type="Google" id="ProtNLM"/>
    </source>
</evidence>
<evidence type="ECO:0000313" key="4">
    <source>
        <dbReference type="Proteomes" id="UP000177328"/>
    </source>
</evidence>
<dbReference type="AlphaFoldDB" id="A0A1F5KK08"/>
<evidence type="ECO:0000256" key="1">
    <source>
        <dbReference type="SAM" id="Coils"/>
    </source>
</evidence>
<dbReference type="EMBL" id="MFDD01000002">
    <property type="protein sequence ID" value="OGE41135.1"/>
    <property type="molecule type" value="Genomic_DNA"/>
</dbReference>
<keyword evidence="2" id="KW-0732">Signal</keyword>
<name>A0A1F5KK08_9BACT</name>
<protein>
    <recommendedName>
        <fullName evidence="5">DUF5667 domain-containing protein</fullName>
    </recommendedName>
</protein>
<feature type="chain" id="PRO_5009519116" description="DUF5667 domain-containing protein" evidence="2">
    <location>
        <begin position="24"/>
        <end position="199"/>
    </location>
</feature>
<feature type="coiled-coil region" evidence="1">
    <location>
        <begin position="34"/>
        <end position="64"/>
    </location>
</feature>
<proteinExistence type="predicted"/>
<sequence length="199" mass="21840">MNKLLSAALAILFFTVTTSVVLAQTTTTTSKTPLERAEALKTRLETAKQKVEDKMERIASREANFNKFKDQKKAQAAERINAELANINQRKTTELSHQLDKLTEILGRVSERAKDSTVSSTLVNEAISKAQTALDSAKAAVATQQAKSYSIVDSTETTVRADAKSARNSLFKDLKATFQAVLSVRDAIRNIYTTVASKK</sequence>
<dbReference type="Proteomes" id="UP000177328">
    <property type="component" value="Unassembled WGS sequence"/>
</dbReference>
<accession>A0A1F5KK08</accession>
<gene>
    <name evidence="3" type="ORF">A3D25_01200</name>
</gene>
<evidence type="ECO:0000256" key="2">
    <source>
        <dbReference type="SAM" id="SignalP"/>
    </source>
</evidence>
<feature type="signal peptide" evidence="2">
    <location>
        <begin position="1"/>
        <end position="23"/>
    </location>
</feature>
<keyword evidence="1" id="KW-0175">Coiled coil</keyword>
<evidence type="ECO:0000313" key="3">
    <source>
        <dbReference type="EMBL" id="OGE41135.1"/>
    </source>
</evidence>
<comment type="caution">
    <text evidence="3">The sequence shown here is derived from an EMBL/GenBank/DDBJ whole genome shotgun (WGS) entry which is preliminary data.</text>
</comment>
<reference evidence="3 4" key="1">
    <citation type="journal article" date="2016" name="Nat. Commun.">
        <title>Thousands of microbial genomes shed light on interconnected biogeochemical processes in an aquifer system.</title>
        <authorList>
            <person name="Anantharaman K."/>
            <person name="Brown C.T."/>
            <person name="Hug L.A."/>
            <person name="Sharon I."/>
            <person name="Castelle C.J."/>
            <person name="Probst A.J."/>
            <person name="Thomas B.C."/>
            <person name="Singh A."/>
            <person name="Wilkins M.J."/>
            <person name="Karaoz U."/>
            <person name="Brodie E.L."/>
            <person name="Williams K.H."/>
            <person name="Hubbard S.S."/>
            <person name="Banfield J.F."/>
        </authorList>
    </citation>
    <scope>NUCLEOTIDE SEQUENCE [LARGE SCALE GENOMIC DNA]</scope>
</reference>
<organism evidence="3 4">
    <name type="scientific">Candidatus Daviesbacteria bacterium RIFCSPHIGHO2_02_FULL_43_12</name>
    <dbReference type="NCBI Taxonomy" id="1797776"/>
    <lineage>
        <taxon>Bacteria</taxon>
        <taxon>Candidatus Daviesiibacteriota</taxon>
    </lineage>
</organism>